<accession>A0AAD9ZDC2</accession>
<gene>
    <name evidence="2" type="ORF">OEA41_007560</name>
</gene>
<comment type="caution">
    <text evidence="2">The sequence shown here is derived from an EMBL/GenBank/DDBJ whole genome shotgun (WGS) entry which is preliminary data.</text>
</comment>
<dbReference type="SUPFAM" id="SSF51182">
    <property type="entry name" value="RmlC-like cupins"/>
    <property type="match status" value="1"/>
</dbReference>
<proteinExistence type="predicted"/>
<dbReference type="Proteomes" id="UP001276659">
    <property type="component" value="Unassembled WGS sequence"/>
</dbReference>
<dbReference type="Gene3D" id="2.60.120.10">
    <property type="entry name" value="Jelly Rolls"/>
    <property type="match status" value="1"/>
</dbReference>
<feature type="domain" description="ChrR-like cupin" evidence="1">
    <location>
        <begin position="42"/>
        <end position="89"/>
    </location>
</feature>
<sequence>MAIPMARRFMERRMMQLSPFQGEQRYGTPNDLVVSKVLDLDNTDDRLWVPQAPSVSFRPLLLSTSQGYFVNLLRVRKSGILSRHQHTGPV</sequence>
<evidence type="ECO:0000313" key="3">
    <source>
        <dbReference type="Proteomes" id="UP001276659"/>
    </source>
</evidence>
<reference evidence="2" key="1">
    <citation type="submission" date="2022-11" db="EMBL/GenBank/DDBJ databases">
        <title>Chromosomal genome sequence assembly and mating type (MAT) locus characterization of the leprose asexual lichenized fungus Lepraria neglecta (Nyl.) Erichsen.</title>
        <authorList>
            <person name="Allen J.L."/>
            <person name="Pfeffer B."/>
        </authorList>
    </citation>
    <scope>NUCLEOTIDE SEQUENCE</scope>
    <source>
        <strain evidence="2">Allen 5258</strain>
    </source>
</reference>
<dbReference type="InterPro" id="IPR011051">
    <property type="entry name" value="RmlC_Cupin_sf"/>
</dbReference>
<evidence type="ECO:0000259" key="1">
    <source>
        <dbReference type="Pfam" id="PF12973"/>
    </source>
</evidence>
<dbReference type="AlphaFoldDB" id="A0AAD9ZDC2"/>
<evidence type="ECO:0000313" key="2">
    <source>
        <dbReference type="EMBL" id="KAK3176237.1"/>
    </source>
</evidence>
<keyword evidence="3" id="KW-1185">Reference proteome</keyword>
<protein>
    <recommendedName>
        <fullName evidence="1">ChrR-like cupin domain-containing protein</fullName>
    </recommendedName>
</protein>
<dbReference type="EMBL" id="JASNWA010000004">
    <property type="protein sequence ID" value="KAK3176237.1"/>
    <property type="molecule type" value="Genomic_DNA"/>
</dbReference>
<organism evidence="2 3">
    <name type="scientific">Lepraria neglecta</name>
    <dbReference type="NCBI Taxonomy" id="209136"/>
    <lineage>
        <taxon>Eukaryota</taxon>
        <taxon>Fungi</taxon>
        <taxon>Dikarya</taxon>
        <taxon>Ascomycota</taxon>
        <taxon>Pezizomycotina</taxon>
        <taxon>Lecanoromycetes</taxon>
        <taxon>OSLEUM clade</taxon>
        <taxon>Lecanoromycetidae</taxon>
        <taxon>Lecanorales</taxon>
        <taxon>Lecanorineae</taxon>
        <taxon>Stereocaulaceae</taxon>
        <taxon>Lepraria</taxon>
    </lineage>
</organism>
<dbReference type="InterPro" id="IPR025979">
    <property type="entry name" value="ChrR-like_cupin_dom"/>
</dbReference>
<dbReference type="Pfam" id="PF12973">
    <property type="entry name" value="Cupin_7"/>
    <property type="match status" value="1"/>
</dbReference>
<dbReference type="InterPro" id="IPR014710">
    <property type="entry name" value="RmlC-like_jellyroll"/>
</dbReference>
<name>A0AAD9ZDC2_9LECA</name>